<dbReference type="PANTHER" id="PTHR34142">
    <property type="entry name" value="ENDO-BETA-1,4-GLUCANASE A"/>
    <property type="match status" value="1"/>
</dbReference>
<evidence type="ECO:0000256" key="5">
    <source>
        <dbReference type="SAM" id="MobiDB-lite"/>
    </source>
</evidence>
<dbReference type="KEGG" id="dfa:DFA_04938"/>
<proteinExistence type="inferred from homology"/>
<dbReference type="OrthoDB" id="17181at2759"/>
<evidence type="ECO:0000256" key="3">
    <source>
        <dbReference type="ARBA" id="ARBA00023295"/>
    </source>
</evidence>
<evidence type="ECO:0000313" key="7">
    <source>
        <dbReference type="EMBL" id="EGG22808.1"/>
    </source>
</evidence>
<keyword evidence="2 4" id="KW-0378">Hydrolase</keyword>
<evidence type="ECO:0000256" key="2">
    <source>
        <dbReference type="ARBA" id="ARBA00022801"/>
    </source>
</evidence>
<dbReference type="STRING" id="1054147.F4PMF8"/>
<evidence type="ECO:0000259" key="6">
    <source>
        <dbReference type="Pfam" id="PF00150"/>
    </source>
</evidence>
<dbReference type="GO" id="GO:0009251">
    <property type="term" value="P:glucan catabolic process"/>
    <property type="evidence" value="ECO:0007669"/>
    <property type="project" value="TreeGrafter"/>
</dbReference>
<reference evidence="8" key="1">
    <citation type="journal article" date="2011" name="Genome Res.">
        <title>Phylogeny-wide analysis of social amoeba genomes highlights ancient origins for complex intercellular communication.</title>
        <authorList>
            <person name="Heidel A.J."/>
            <person name="Lawal H.M."/>
            <person name="Felder M."/>
            <person name="Schilde C."/>
            <person name="Helps N.R."/>
            <person name="Tunggal B."/>
            <person name="Rivero F."/>
            <person name="John U."/>
            <person name="Schleicher M."/>
            <person name="Eichinger L."/>
            <person name="Platzer M."/>
            <person name="Noegel A.A."/>
            <person name="Schaap P."/>
            <person name="Gloeckner G."/>
        </authorList>
    </citation>
    <scope>NUCLEOTIDE SEQUENCE [LARGE SCALE GENOMIC DNA]</scope>
    <source>
        <strain evidence="8">SH3</strain>
    </source>
</reference>
<dbReference type="Proteomes" id="UP000007797">
    <property type="component" value="Unassembled WGS sequence"/>
</dbReference>
<sequence>MYSLVYIRILIIFIGLININNNLQSFVDGSLYVKGPYLFDKGDLVLLRGIARPSLEWWPYGEKLSMKDYQNMKDWGSNVVRLSLNQDYWLNTSKHYNADYKDTINTQVEMIKSLGMYVILDLHWSDDGDLQGSPSQKIMADQNSIQFWKELAETYKNDTNVVFEMYNEPMFKSWYIWRNGGLFKGKKYVGMQQLLDTIRNTGANNVVIANGMRWGFDLYHVKSFLLDGYNIMYGTHPYNFTDKASKYWDHHFGDLSEKFPIIATEFGEFTCESVYTEEFIDYADRKGIHWTAWGWFPKDCLFPSLIVDWDGTPSKSGKAVKHYLSKFKKNNNNNNNNNNIIPPSQEDLLD</sequence>
<dbReference type="InterPro" id="IPR017853">
    <property type="entry name" value="GH"/>
</dbReference>
<dbReference type="AlphaFoldDB" id="F4PMF8"/>
<name>F4PMF8_CACFS</name>
<dbReference type="GO" id="GO:0004553">
    <property type="term" value="F:hydrolase activity, hydrolyzing O-glycosyl compounds"/>
    <property type="evidence" value="ECO:0007669"/>
    <property type="project" value="InterPro"/>
</dbReference>
<protein>
    <recommendedName>
        <fullName evidence="6">Glycoside hydrolase family 5 domain-containing protein</fullName>
    </recommendedName>
</protein>
<dbReference type="EMBL" id="GL883008">
    <property type="protein sequence ID" value="EGG22808.1"/>
    <property type="molecule type" value="Genomic_DNA"/>
</dbReference>
<dbReference type="GeneID" id="14874850"/>
<accession>F4PMF8</accession>
<dbReference type="Pfam" id="PF00150">
    <property type="entry name" value="Cellulase"/>
    <property type="match status" value="1"/>
</dbReference>
<feature type="compositionally biased region" description="Low complexity" evidence="5">
    <location>
        <begin position="330"/>
        <end position="339"/>
    </location>
</feature>
<dbReference type="Gene3D" id="3.20.20.80">
    <property type="entry name" value="Glycosidases"/>
    <property type="match status" value="1"/>
</dbReference>
<dbReference type="InterPro" id="IPR001547">
    <property type="entry name" value="Glyco_hydro_5"/>
</dbReference>
<comment type="similarity">
    <text evidence="1 4">Belongs to the glycosyl hydrolase 5 (cellulase A) family.</text>
</comment>
<evidence type="ECO:0000313" key="8">
    <source>
        <dbReference type="Proteomes" id="UP000007797"/>
    </source>
</evidence>
<organism evidence="7 8">
    <name type="scientific">Cavenderia fasciculata</name>
    <name type="common">Slime mold</name>
    <name type="synonym">Dictyostelium fasciculatum</name>
    <dbReference type="NCBI Taxonomy" id="261658"/>
    <lineage>
        <taxon>Eukaryota</taxon>
        <taxon>Amoebozoa</taxon>
        <taxon>Evosea</taxon>
        <taxon>Eumycetozoa</taxon>
        <taxon>Dictyostelia</taxon>
        <taxon>Acytosteliales</taxon>
        <taxon>Cavenderiaceae</taxon>
        <taxon>Cavenderia</taxon>
    </lineage>
</organism>
<feature type="domain" description="Glycoside hydrolase family 5" evidence="6">
    <location>
        <begin position="62"/>
        <end position="298"/>
    </location>
</feature>
<gene>
    <name evidence="7" type="ORF">DFA_04938</name>
</gene>
<dbReference type="OMA" id="AGFNWAY"/>
<keyword evidence="8" id="KW-1185">Reference proteome</keyword>
<dbReference type="PANTHER" id="PTHR34142:SF1">
    <property type="entry name" value="GLYCOSIDE HYDROLASE FAMILY 5 DOMAIN-CONTAINING PROTEIN"/>
    <property type="match status" value="1"/>
</dbReference>
<dbReference type="SUPFAM" id="SSF51445">
    <property type="entry name" value="(Trans)glycosidases"/>
    <property type="match status" value="1"/>
</dbReference>
<evidence type="ECO:0000256" key="4">
    <source>
        <dbReference type="RuleBase" id="RU361153"/>
    </source>
</evidence>
<dbReference type="RefSeq" id="XP_004360659.1">
    <property type="nucleotide sequence ID" value="XM_004360602.1"/>
</dbReference>
<evidence type="ECO:0000256" key="1">
    <source>
        <dbReference type="ARBA" id="ARBA00005641"/>
    </source>
</evidence>
<keyword evidence="3 4" id="KW-0326">Glycosidase</keyword>
<feature type="region of interest" description="Disordered" evidence="5">
    <location>
        <begin position="329"/>
        <end position="350"/>
    </location>
</feature>